<sequence length="117" mass="12371">MGARYVNLNEAGGLAHAGQGYEGNAEDQHSEAKSFGSKMEAAKHGLKGSAGNTFYGVSDLSRANLTQLASRIANQAYRAVHADRHIQTGDEQADSDQHPAVSAHESLAPQVARDINV</sequence>
<gene>
    <name evidence="2" type="ORF">Athai_45780</name>
</gene>
<organism evidence="2 3">
    <name type="scientific">Actinocatenispora thailandica</name>
    <dbReference type="NCBI Taxonomy" id="227318"/>
    <lineage>
        <taxon>Bacteria</taxon>
        <taxon>Bacillati</taxon>
        <taxon>Actinomycetota</taxon>
        <taxon>Actinomycetes</taxon>
        <taxon>Micromonosporales</taxon>
        <taxon>Micromonosporaceae</taxon>
        <taxon>Actinocatenispora</taxon>
    </lineage>
</organism>
<keyword evidence="3" id="KW-1185">Reference proteome</keyword>
<evidence type="ECO:0000313" key="2">
    <source>
        <dbReference type="EMBL" id="BCJ37075.1"/>
    </source>
</evidence>
<dbReference type="EMBL" id="AP023355">
    <property type="protein sequence ID" value="BCJ37075.1"/>
    <property type="molecule type" value="Genomic_DNA"/>
</dbReference>
<dbReference type="RefSeq" id="WP_203963340.1">
    <property type="nucleotide sequence ID" value="NZ_AP023355.1"/>
</dbReference>
<accession>A0A7R7DSK2</accession>
<name>A0A7R7DSK2_9ACTN</name>
<dbReference type="KEGG" id="atl:Athai_45780"/>
<protein>
    <submittedName>
        <fullName evidence="2">Uncharacterized protein</fullName>
    </submittedName>
</protein>
<evidence type="ECO:0000313" key="3">
    <source>
        <dbReference type="Proteomes" id="UP000611640"/>
    </source>
</evidence>
<feature type="region of interest" description="Disordered" evidence="1">
    <location>
        <begin position="15"/>
        <end position="43"/>
    </location>
</feature>
<evidence type="ECO:0000256" key="1">
    <source>
        <dbReference type="SAM" id="MobiDB-lite"/>
    </source>
</evidence>
<proteinExistence type="predicted"/>
<dbReference type="Proteomes" id="UP000611640">
    <property type="component" value="Chromosome"/>
</dbReference>
<reference evidence="2 3" key="1">
    <citation type="submission" date="2020-08" db="EMBL/GenBank/DDBJ databases">
        <title>Whole genome shotgun sequence of Actinocatenispora thailandica NBRC 105041.</title>
        <authorList>
            <person name="Komaki H."/>
            <person name="Tamura T."/>
        </authorList>
    </citation>
    <scope>NUCLEOTIDE SEQUENCE [LARGE SCALE GENOMIC DNA]</scope>
    <source>
        <strain evidence="2 3">NBRC 105041</strain>
    </source>
</reference>
<feature type="region of interest" description="Disordered" evidence="1">
    <location>
        <begin position="83"/>
        <end position="117"/>
    </location>
</feature>
<dbReference type="AlphaFoldDB" id="A0A7R7DSK2"/>